<evidence type="ECO:0000256" key="2">
    <source>
        <dbReference type="ARBA" id="ARBA00023015"/>
    </source>
</evidence>
<keyword evidence="3" id="KW-0238">DNA-binding</keyword>
<evidence type="ECO:0000256" key="7">
    <source>
        <dbReference type="SAM" id="MobiDB-lite"/>
    </source>
</evidence>
<dbReference type="Proteomes" id="UP000821853">
    <property type="component" value="Unassembled WGS sequence"/>
</dbReference>
<evidence type="ECO:0000256" key="6">
    <source>
        <dbReference type="ARBA" id="ARBA00023242"/>
    </source>
</evidence>
<evidence type="ECO:0000256" key="5">
    <source>
        <dbReference type="ARBA" id="ARBA00023163"/>
    </source>
</evidence>
<dbReference type="SUPFAM" id="SSF47459">
    <property type="entry name" value="HLH, helix-loop-helix DNA-binding domain"/>
    <property type="match status" value="1"/>
</dbReference>
<accession>A0A9J6GFA2</accession>
<evidence type="ECO:0000313" key="10">
    <source>
        <dbReference type="Proteomes" id="UP000821853"/>
    </source>
</evidence>
<dbReference type="InterPro" id="IPR011598">
    <property type="entry name" value="bHLH_dom"/>
</dbReference>
<dbReference type="OrthoDB" id="8964853at2759"/>
<dbReference type="PROSITE" id="PS50888">
    <property type="entry name" value="BHLH"/>
    <property type="match status" value="1"/>
</dbReference>
<keyword evidence="4" id="KW-0010">Activator</keyword>
<dbReference type="EMBL" id="JABSTR010000008">
    <property type="protein sequence ID" value="KAH9377118.1"/>
    <property type="molecule type" value="Genomic_DNA"/>
</dbReference>
<keyword evidence="6" id="KW-0539">Nucleus</keyword>
<gene>
    <name evidence="9" type="ORF">HPB48_008279</name>
</gene>
<organism evidence="9 10">
    <name type="scientific">Haemaphysalis longicornis</name>
    <name type="common">Bush tick</name>
    <dbReference type="NCBI Taxonomy" id="44386"/>
    <lineage>
        <taxon>Eukaryota</taxon>
        <taxon>Metazoa</taxon>
        <taxon>Ecdysozoa</taxon>
        <taxon>Arthropoda</taxon>
        <taxon>Chelicerata</taxon>
        <taxon>Arachnida</taxon>
        <taxon>Acari</taxon>
        <taxon>Parasitiformes</taxon>
        <taxon>Ixodida</taxon>
        <taxon>Ixodoidea</taxon>
        <taxon>Ixodidae</taxon>
        <taxon>Haemaphysalinae</taxon>
        <taxon>Haemaphysalis</taxon>
    </lineage>
</organism>
<evidence type="ECO:0000256" key="4">
    <source>
        <dbReference type="ARBA" id="ARBA00023159"/>
    </source>
</evidence>
<dbReference type="VEuPathDB" id="VectorBase:HLOH_048332"/>
<dbReference type="GO" id="GO:0046983">
    <property type="term" value="F:protein dimerization activity"/>
    <property type="evidence" value="ECO:0007669"/>
    <property type="project" value="InterPro"/>
</dbReference>
<comment type="caution">
    <text evidence="9">The sequence shown here is derived from an EMBL/GenBank/DDBJ whole genome shotgun (WGS) entry which is preliminary data.</text>
</comment>
<name>A0A9J6GFA2_HAELO</name>
<evidence type="ECO:0000256" key="1">
    <source>
        <dbReference type="ARBA" id="ARBA00007628"/>
    </source>
</evidence>
<evidence type="ECO:0000256" key="3">
    <source>
        <dbReference type="ARBA" id="ARBA00023125"/>
    </source>
</evidence>
<evidence type="ECO:0000313" key="9">
    <source>
        <dbReference type="EMBL" id="KAH9377118.1"/>
    </source>
</evidence>
<dbReference type="InterPro" id="IPR036638">
    <property type="entry name" value="HLH_DNA-bd_sf"/>
</dbReference>
<dbReference type="GO" id="GO:0045944">
    <property type="term" value="P:positive regulation of transcription by RNA polymerase II"/>
    <property type="evidence" value="ECO:0007669"/>
    <property type="project" value="TreeGrafter"/>
</dbReference>
<keyword evidence="2" id="KW-0805">Transcription regulation</keyword>
<dbReference type="GO" id="GO:0003700">
    <property type="term" value="F:DNA-binding transcription factor activity"/>
    <property type="evidence" value="ECO:0007669"/>
    <property type="project" value="TreeGrafter"/>
</dbReference>
<dbReference type="PANTHER" id="PTHR10328:SF3">
    <property type="entry name" value="PROTEIN MAX"/>
    <property type="match status" value="1"/>
</dbReference>
<keyword evidence="10" id="KW-1185">Reference proteome</keyword>
<dbReference type="PANTHER" id="PTHR10328">
    <property type="entry name" value="PROTEIN MAX MYC-ASSOCIATED FACTOR X"/>
    <property type="match status" value="1"/>
</dbReference>
<dbReference type="GO" id="GO:0003677">
    <property type="term" value="F:DNA binding"/>
    <property type="evidence" value="ECO:0007669"/>
    <property type="project" value="UniProtKB-KW"/>
</dbReference>
<feature type="region of interest" description="Disordered" evidence="7">
    <location>
        <begin position="96"/>
        <end position="158"/>
    </location>
</feature>
<reference evidence="9 10" key="1">
    <citation type="journal article" date="2020" name="Cell">
        <title>Large-Scale Comparative Analyses of Tick Genomes Elucidate Their Genetic Diversity and Vector Capacities.</title>
        <authorList>
            <consortium name="Tick Genome and Microbiome Consortium (TIGMIC)"/>
            <person name="Jia N."/>
            <person name="Wang J."/>
            <person name="Shi W."/>
            <person name="Du L."/>
            <person name="Sun Y."/>
            <person name="Zhan W."/>
            <person name="Jiang J.F."/>
            <person name="Wang Q."/>
            <person name="Zhang B."/>
            <person name="Ji P."/>
            <person name="Bell-Sakyi L."/>
            <person name="Cui X.M."/>
            <person name="Yuan T.T."/>
            <person name="Jiang B.G."/>
            <person name="Yang W.F."/>
            <person name="Lam T.T."/>
            <person name="Chang Q.C."/>
            <person name="Ding S.J."/>
            <person name="Wang X.J."/>
            <person name="Zhu J.G."/>
            <person name="Ruan X.D."/>
            <person name="Zhao L."/>
            <person name="Wei J.T."/>
            <person name="Ye R.Z."/>
            <person name="Que T.C."/>
            <person name="Du C.H."/>
            <person name="Zhou Y.H."/>
            <person name="Cheng J.X."/>
            <person name="Dai P.F."/>
            <person name="Guo W.B."/>
            <person name="Han X.H."/>
            <person name="Huang E.J."/>
            <person name="Li L.F."/>
            <person name="Wei W."/>
            <person name="Gao Y.C."/>
            <person name="Liu J.Z."/>
            <person name="Shao H.Z."/>
            <person name="Wang X."/>
            <person name="Wang C.C."/>
            <person name="Yang T.C."/>
            <person name="Huo Q.B."/>
            <person name="Li W."/>
            <person name="Chen H.Y."/>
            <person name="Chen S.E."/>
            <person name="Zhou L.G."/>
            <person name="Ni X.B."/>
            <person name="Tian J.H."/>
            <person name="Sheng Y."/>
            <person name="Liu T."/>
            <person name="Pan Y.S."/>
            <person name="Xia L.Y."/>
            <person name="Li J."/>
            <person name="Zhao F."/>
            <person name="Cao W.C."/>
        </authorList>
    </citation>
    <scope>NUCLEOTIDE SEQUENCE [LARGE SCALE GENOMIC DNA]</scope>
    <source>
        <strain evidence="9">HaeL-2018</strain>
    </source>
</reference>
<evidence type="ECO:0000259" key="8">
    <source>
        <dbReference type="PROSITE" id="PS50888"/>
    </source>
</evidence>
<sequence>MMDEEHDGYAEGDAARRAYHSAQERLRRESLKMSFADLRDAVPFLQGTKVSRVQTLNAATNYIQYMRRRNTAHRRDIADIKRENELLGKQIRILEEMKASGGRRSPKAPDGDPADTEGASAPALESGSASKGPADSENSPEGAQKENAEPEPTPPDVQ</sequence>
<dbReference type="SMART" id="SM00353">
    <property type="entry name" value="HLH"/>
    <property type="match status" value="1"/>
</dbReference>
<protein>
    <recommendedName>
        <fullName evidence="8">BHLH domain-containing protein</fullName>
    </recommendedName>
</protein>
<keyword evidence="5" id="KW-0804">Transcription</keyword>
<dbReference type="Pfam" id="PF00010">
    <property type="entry name" value="HLH"/>
    <property type="match status" value="1"/>
</dbReference>
<proteinExistence type="inferred from homology"/>
<feature type="domain" description="BHLH" evidence="8">
    <location>
        <begin position="15"/>
        <end position="66"/>
    </location>
</feature>
<dbReference type="AlphaFoldDB" id="A0A9J6GFA2"/>
<dbReference type="GO" id="GO:0090575">
    <property type="term" value="C:RNA polymerase II transcription regulator complex"/>
    <property type="evidence" value="ECO:0007669"/>
    <property type="project" value="TreeGrafter"/>
</dbReference>
<comment type="similarity">
    <text evidence="1">Belongs to the MAX family.</text>
</comment>
<dbReference type="Gene3D" id="4.10.280.10">
    <property type="entry name" value="Helix-loop-helix DNA-binding domain"/>
    <property type="match status" value="1"/>
</dbReference>